<accession>A0ABN9VW33</accession>
<feature type="region of interest" description="Disordered" evidence="1">
    <location>
        <begin position="101"/>
        <end position="206"/>
    </location>
</feature>
<reference evidence="2" key="1">
    <citation type="submission" date="2023-10" db="EMBL/GenBank/DDBJ databases">
        <authorList>
            <person name="Chen Y."/>
            <person name="Shah S."/>
            <person name="Dougan E. K."/>
            <person name="Thang M."/>
            <person name="Chan C."/>
        </authorList>
    </citation>
    <scope>NUCLEOTIDE SEQUENCE [LARGE SCALE GENOMIC DNA]</scope>
</reference>
<keyword evidence="3" id="KW-1185">Reference proteome</keyword>
<proteinExistence type="predicted"/>
<evidence type="ECO:0000313" key="3">
    <source>
        <dbReference type="Proteomes" id="UP001189429"/>
    </source>
</evidence>
<feature type="region of interest" description="Disordered" evidence="1">
    <location>
        <begin position="220"/>
        <end position="247"/>
    </location>
</feature>
<feature type="region of interest" description="Disordered" evidence="1">
    <location>
        <begin position="817"/>
        <end position="839"/>
    </location>
</feature>
<name>A0ABN9VW33_9DINO</name>
<comment type="caution">
    <text evidence="2">The sequence shown here is derived from an EMBL/GenBank/DDBJ whole genome shotgun (WGS) entry which is preliminary data.</text>
</comment>
<feature type="region of interest" description="Disordered" evidence="1">
    <location>
        <begin position="921"/>
        <end position="1025"/>
    </location>
</feature>
<dbReference type="EMBL" id="CAUYUJ010017776">
    <property type="protein sequence ID" value="CAK0877782.1"/>
    <property type="molecule type" value="Genomic_DNA"/>
</dbReference>
<evidence type="ECO:0000256" key="1">
    <source>
        <dbReference type="SAM" id="MobiDB-lite"/>
    </source>
</evidence>
<protein>
    <submittedName>
        <fullName evidence="2">Uncharacterized protein</fullName>
    </submittedName>
</protein>
<feature type="compositionally biased region" description="Basic and acidic residues" evidence="1">
    <location>
        <begin position="956"/>
        <end position="999"/>
    </location>
</feature>
<evidence type="ECO:0000313" key="2">
    <source>
        <dbReference type="EMBL" id="CAK0877782.1"/>
    </source>
</evidence>
<feature type="compositionally biased region" description="Basic and acidic residues" evidence="1">
    <location>
        <begin position="101"/>
        <end position="113"/>
    </location>
</feature>
<organism evidence="2 3">
    <name type="scientific">Prorocentrum cordatum</name>
    <dbReference type="NCBI Taxonomy" id="2364126"/>
    <lineage>
        <taxon>Eukaryota</taxon>
        <taxon>Sar</taxon>
        <taxon>Alveolata</taxon>
        <taxon>Dinophyceae</taxon>
        <taxon>Prorocentrales</taxon>
        <taxon>Prorocentraceae</taxon>
        <taxon>Prorocentrum</taxon>
    </lineage>
</organism>
<feature type="compositionally biased region" description="Low complexity" evidence="1">
    <location>
        <begin position="114"/>
        <end position="123"/>
    </location>
</feature>
<feature type="compositionally biased region" description="Low complexity" evidence="1">
    <location>
        <begin position="160"/>
        <end position="169"/>
    </location>
</feature>
<sequence>MALPAEPQFWTRLGLNPDKSTAALNGFPRKVGKILGQRRGTREAYRECLAKAIVNMWKADAMPHDEPGRVERAMQAICASSLNDLPLPRIDMRTAVTRAKDLLTDGGPPRRAEPQPAQEGAQAPRRRSHQRSPEVAAAAAAARPGLTPPVSPSPQDRSRAPPTVAATPPRLGSAPPGDDKSSAPDTPPLPAPGEQSTLVSHLTAASPRTKTRLIETALAAAQPGSSASKEFTTKAPPPARLTVEGGSNPDISNIVGGFYTAFSQNHGRPTYKKEHQAQDFDVLLYFWDDRDGKQYCGWWLGQQIGGDHVWAFCPGHAAAPPETGWQVPCDGPFDHAFVVCGPQLGPSTTDPYVSQPADPVAAARQAPIERHRVQMEHLQGRAPGGRSSGSRRGAVLPDLDPASANHVMEFSFVSQEEEGDPQLWGFYHTLAAAGLFVAEVHQDTRWEGRVNAWGGAGARYAPAVKTAGGATLNWFQSKGGRTECVDQLRPQLRRAFPLFAPDRATGRPVNRATVQQGRVSEEDARRRERQVRIAGKVLAVSGQAMFRFAAAERQGATPGVWDLLDDHVGARNVPPYHSLPWPVVLRTGVTISIPEVLRIHFLDPEEKWIQDEKQRRLAMSKGGRGGQARPASELTSDQTTKLARVMLKSVLDPESVCADADGTSADDVVEHVKLVSGIRAVLAPRDTCSQSQLTSVLVARARMKEAKWQLDDTAESWADQAKIKARDREPYAWLEDHFPEVVQEAKEKAAGENYDYEWDNNKKVAYRQKGTAKRRSPPEYGVPMKGQQPDDELAFTWPDEAVWKVPGYTVREHQANVSDKKGGSSGDLHHVDTDQGPVAVTKCSRPPAKAGADRQEFVAVWIKKEGDKRPAMVGQVTVKPHFEKLEEFMIKLAKNYAGDFSQEKFELAKQEYLKSYGGYGGPKEAAKKRPGAAEPAKPVEDEASQSEETVAAATAARKDTKKDDPEQKRPPKKDKTTKMGENPEKKDSKKRMRSPEKRSPRSAKRSAAQHAVSDSDLSVGSGFGG</sequence>
<feature type="region of interest" description="Disordered" evidence="1">
    <location>
        <begin position="767"/>
        <end position="788"/>
    </location>
</feature>
<feature type="compositionally biased region" description="Basic and acidic residues" evidence="1">
    <location>
        <begin position="817"/>
        <end position="833"/>
    </location>
</feature>
<gene>
    <name evidence="2" type="ORF">PCOR1329_LOCUS61741</name>
</gene>
<dbReference type="Proteomes" id="UP001189429">
    <property type="component" value="Unassembled WGS sequence"/>
</dbReference>